<feature type="coiled-coil region" evidence="1">
    <location>
        <begin position="3013"/>
        <end position="3047"/>
    </location>
</feature>
<feature type="coiled-coil region" evidence="1">
    <location>
        <begin position="2141"/>
        <end position="2206"/>
    </location>
</feature>
<accession>A0AAV2ZXZ0</accession>
<feature type="region of interest" description="Disordered" evidence="2">
    <location>
        <begin position="3559"/>
        <end position="3582"/>
    </location>
</feature>
<dbReference type="PANTHER" id="PTHR18887">
    <property type="entry name" value="GOLGI-ASSOCIATED PROTEIN GCP360-RELATED"/>
    <property type="match status" value="1"/>
</dbReference>
<dbReference type="GO" id="GO:0005794">
    <property type="term" value="C:Golgi apparatus"/>
    <property type="evidence" value="ECO:0007669"/>
    <property type="project" value="InterPro"/>
</dbReference>
<evidence type="ECO:0000313" key="4">
    <source>
        <dbReference type="EMBL" id="DBA17525.1"/>
    </source>
</evidence>
<feature type="coiled-coil region" evidence="1">
    <location>
        <begin position="4355"/>
        <end position="4410"/>
    </location>
</feature>
<feature type="coiled-coil region" evidence="1">
    <location>
        <begin position="990"/>
        <end position="1373"/>
    </location>
</feature>
<feature type="region of interest" description="Disordered" evidence="2">
    <location>
        <begin position="1"/>
        <end position="30"/>
    </location>
</feature>
<feature type="coiled-coil region" evidence="1">
    <location>
        <begin position="2242"/>
        <end position="2463"/>
    </location>
</feature>
<feature type="coiled-coil region" evidence="1">
    <location>
        <begin position="1674"/>
        <end position="1708"/>
    </location>
</feature>
<feature type="region of interest" description="Disordered" evidence="2">
    <location>
        <begin position="95"/>
        <end position="126"/>
    </location>
</feature>
<organism evidence="4 5">
    <name type="scientific">Pyxicephalus adspersus</name>
    <name type="common">African bullfrog</name>
    <dbReference type="NCBI Taxonomy" id="30357"/>
    <lineage>
        <taxon>Eukaryota</taxon>
        <taxon>Metazoa</taxon>
        <taxon>Chordata</taxon>
        <taxon>Craniata</taxon>
        <taxon>Vertebrata</taxon>
        <taxon>Euteleostomi</taxon>
        <taxon>Amphibia</taxon>
        <taxon>Batrachia</taxon>
        <taxon>Anura</taxon>
        <taxon>Neobatrachia</taxon>
        <taxon>Ranoidea</taxon>
        <taxon>Pyxicephalidae</taxon>
        <taxon>Pyxicephalinae</taxon>
        <taxon>Pyxicephalus</taxon>
    </lineage>
</organism>
<feature type="coiled-coil region" evidence="1">
    <location>
        <begin position="1741"/>
        <end position="2078"/>
    </location>
</feature>
<feature type="coiled-coil region" evidence="1">
    <location>
        <begin position="3773"/>
        <end position="3885"/>
    </location>
</feature>
<keyword evidence="5" id="KW-1185">Reference proteome</keyword>
<feature type="region of interest" description="Disordered" evidence="2">
    <location>
        <begin position="54"/>
        <end position="79"/>
    </location>
</feature>
<feature type="coiled-coil region" evidence="1">
    <location>
        <begin position="2489"/>
        <end position="2516"/>
    </location>
</feature>
<protein>
    <recommendedName>
        <fullName evidence="6">Golgin subfamily B member 1-like</fullName>
    </recommendedName>
</protein>
<feature type="transmembrane region" description="Helical" evidence="3">
    <location>
        <begin position="4474"/>
        <end position="4494"/>
    </location>
</feature>
<feature type="coiled-coil region" evidence="1">
    <location>
        <begin position="3934"/>
        <end position="3982"/>
    </location>
</feature>
<feature type="coiled-coil region" evidence="1">
    <location>
        <begin position="4132"/>
        <end position="4194"/>
    </location>
</feature>
<feature type="compositionally biased region" description="Basic and acidic residues" evidence="2">
    <location>
        <begin position="54"/>
        <end position="73"/>
    </location>
</feature>
<feature type="coiled-coil region" evidence="1">
    <location>
        <begin position="3388"/>
        <end position="3485"/>
    </location>
</feature>
<keyword evidence="3" id="KW-0472">Membrane</keyword>
<feature type="coiled-coil region" evidence="1">
    <location>
        <begin position="3073"/>
        <end position="3135"/>
    </location>
</feature>
<feature type="coiled-coil region" evidence="1">
    <location>
        <begin position="269"/>
        <end position="499"/>
    </location>
</feature>
<feature type="coiled-coil region" evidence="1">
    <location>
        <begin position="3240"/>
        <end position="3330"/>
    </location>
</feature>
<feature type="coiled-coil region" evidence="1">
    <location>
        <begin position="3163"/>
        <end position="3204"/>
    </location>
</feature>
<proteinExistence type="predicted"/>
<reference evidence="4" key="1">
    <citation type="thesis" date="2020" institute="ProQuest LLC" country="789 East Eisenhower Parkway, Ann Arbor, MI, USA">
        <title>Comparative Genomics and Chromosome Evolution.</title>
        <authorList>
            <person name="Mudd A.B."/>
        </authorList>
    </citation>
    <scope>NUCLEOTIDE SEQUENCE</scope>
    <source>
        <strain evidence="4">1538</strain>
        <tissue evidence="4">Blood</tissue>
    </source>
</reference>
<keyword evidence="3" id="KW-1133">Transmembrane helix</keyword>
<feature type="coiled-coil region" evidence="1">
    <location>
        <begin position="2804"/>
        <end position="2859"/>
    </location>
</feature>
<sequence>MWNWYSGDGTQSSAAASDNPSAGTMSVADLTEQLAQTQQLVVQLKDLIREKDNDLHKKDQQLKEEKEASESKVSKAKLQSKAKIASLTSQLEDLKKQLVSPETKGKKSESKKGSGDGDQENASANRGKILVLRKRVEELESQLATKNGELQKKVAELEAQRLRGSEMDAMLAAKEKKLAEKEAYIVSLQMSASNLSPDAVVTDLNVKSPTSAQDSNQDLQILIQNLNRKVGESEEKYSLLREQTESLKALLHKEKSEFQEKEAMYTENIRVFQNMILEKEKEMKELSLKHDQEIFKLAAKSDATADLHQLLKALKQKLHEEEEVLLGKNQVIDVLQKELDNKDQLIIETNEKCKRLLSEKENLQSKLDAEKHIMRAQLKDMMERHDSEMRVLNDRHSKTLQDIQEKHEVEIQEKFQTIQQLQGQLQGLVSPGEVEAKNQELSQLSSHVVQLEEEKRALESKLQSVSDLQSFNEQLLSKLVLYEEQQRKLQADLEQVAKRADSQTSESGSVDEMQNQLLEWHDMSAESDITPEQEREETSVMALRMAQIEEEREAMDSGQVELEEELSAARGVGKMRPSRRKGSRGATKLQDEFDYSNKSFEEQSLAMESSDTIEGENMGGLRAVVEELELERNQLQEQIMTLEERCQELEDRLQLQHRIESLQGENERLQSQVSQMRQQQGQESEKYHDLISTLNDQLKGLTNRNTFLENAIVEKDQTILDTTSKLDQLGAVKKALQEKETINKELLEKLDQSEHQLEEVKKKQGALEAENSTLKQSNNDLTEKVSAFKERVLIQDSSLEKLQNDLDQTNEDLDRLNSSHLEERSQLIYDLQRCEREMDVLKELLQEKDKEMSSLSVTLTEYSEQITVLKQTMDFKDGQMREMSDALVKMEREHHLIKEAQTLDVQETSTKISSLTEQISEMDEELNKAKSLNESKIKEAEELIRQNNENGITIKNLRQEIQTQSVTHNNHVTECSAQITSLKEQINASVVRLNETETKYKEEIESLKLQLENDCSEKDKLAKLLKEKSNKEQSFEEELKALREQNNHLVSDMSIKDEELQRLSKHLSEQKDLCDKLSQELAENQDDVSSLRMKIETMAQERDNSIKALQEKIQEFQKQIDEKSENVKRLHSEKEDLQAQYKVLETSISDKDSCVQLYVNTVEELGKKVKDLEDQNQHFCNEKENLLTEGSQKDVEISHLTQTLNDVQAKLAEKKHQLLEEQKNVSNLSDAKEELLAKIEHISAQSSKNDSNFAAQLEEKEKECLSLKSQLHKELEVSHNLQKHLQSLEKDLEDTQRKNERKALQDKDLLLATQQSQLKDLTFNLEKLQKEEKTLKESNVQLAQDIHGLNGMIAKLQEECSRRTEENKTLTERLEMSFKDVEKLTLERDSSLLSVSNLESQCHALQSQMVHHQSAVDSLTQQVSLLISEKEKMNSDIELLNSNVSSKSEEVNALSLHLSQQGHTILSLKDQIDTIQLEKQSLLCSVKEKDALLSQKEELIQQVEKKLEGEGYYLQTISALQNELQSSLSECALHQQKVKEQEQEMQKLTQQVQLLKDKSEEAGLLKTQLSEHMEIISNLHSEIKNLRNNLDELNNALTKKDECLKEKVDSYVNLQTLLSEIQDSLEVQKTNVEKLTLENTQFKASVSEKDLALSNSLIECDALKQKLTVKEGQCNTLIQQITDLEELNRKQNNELNELKVSIKEQETSLLGNQEFLNTQLEEQTKLVLHLQNSVHTLNTTIKDLQQSIVDKENTVQNLQEKYTSLHDSKQELAESLTKKENEMSKLLSTVDEKDARLQVLESNILAFTNEVSLLREELDKGNSNVKSTLDTLRMKDEVIFQHQKAAEVLKAELEKLKTQYQETQIQLHALTREKEESSSLSHNLQEKCNLQSQLIENFKHDAESLNSELLETRNMAVFEKEKLQHQLESVKQEKLHLETVLQKSETEKNNSLSTLEKQIFEKSESIKQLEEKLEHLLKESEERISSDTEVLHQLRSDKADLQKQVSGQAEEIHSLKVCLKTIECNFSELKQQSEKEYQEVYEQNAALREQNSSLDNKLKEKENEVQGLQQDLNFIEDRLSVIGDENIFEYDSSSQQLSFSSRIENHLAMLSKALEYKSKVAELLKLLEAKDRDLNDKSQAIVVFEKESKILQAELEKIKKEKLGSDYAVRELGAANEALAQQQNILKEKEEELSQMSIHIASLKEEIGFTMEDLQKSQMTVSEEKSKVLELAEDVRMKNSVIQSLNLQLSQQKELISTLSDQVKEKDSSLMQVMESMSNEMVKFSDEKSSLNLELQNLQSEKSSCLLQISELSEKLQDFDLKLKQSEQMLAEKEICLCNLSSEKNNQLEKFNKEKENLKRKLQAALVIRKDLLQKIEKLEQSKQDALNDEQVKMLELEKTAEDLNGKLKTVIKKNEDLQSQIDFYKQEILEKDAQTSELHRVLSEKDNQLVVLQNEITELQQSFSEKDGLLQEYIQTMQEKEHNFSQSKNTFKEKLKTLEEENSHLVENLENLRSCLEKAQGNLEFPDTPHQVSPSPSSAENTIVHNNVHASLLCTQGNVESKEKHAILLESLSKSVKKFELLQKAHAELQLAYKTKCAEYENQKEQALSLQSQIEAQEALVFHKEMELTDRDKEVGQLKHKIEDVSHELENIKEYENVISELKAGLHEKEEAMLKMSSENIQLLSESQSMKDELQKLSYDLEQRQEEICCLKDSVEAKSIDLEKLEAVRESLKNEIDMLQRKLKTARKNSESVELTVQQISKERDIYFEDCQVHKAEITKLKNDFEAKVFELLEKDKEISSLKDSLQINVQTSEEEIVNLCKQLQESKKEAYKLHTDYEQTKEELEECISKLTMAHAEISDFKTKLIDSKKEEEIPLQSNSIQLSEKPDPNQLVPETKPLDNLNYPRLTCEDCLRKQNMIEELRDQIKKTNQAMEELAEEHKRNIAEESSAKEQIQRKLQAALVSRKDLLKENKALKQSVESLNLETDGLKHSLEEIHEKHELEISSLIIKNKELFSENERLLVENENLSAACESLKSTMETIVQEKEAFSFQLSSLKDSQTDELTGWKAKHGELNKEYESLLQAYENVSDEIEKMRQVIDITKKEKHDIFIKFHDLQNENQVLSSQIEENSEDIVKLKTFLESKDVEIKQLKLELDGMPCIVDKASHIDEISEKNQQLQEENRHLQETSENLKLCLENKEKENHSLFIIKTALDKLQVDMNMYKSDMEIKISEMSSENEVLLKKITELSIKLEETEQNLVKVEAERDNLLEKVKSSEVSFTQEKEILMKLESDISNMQLEKVNLEEKVKILEDDKALLLDEIENIQEQFCTVKNERESMEIELLKAVKNNSLLSDKFKSLQAQTNVLSQQVEYLRSEKNNIIHERDEQQLQVLRNLEEKVKSAQDDNRGTKNKSNELQELLKEKQQEINQLQQESIKFQELILDLEGTIKESNSQNEILKKELESMSAQLTQVRNDVIFLNKELVDKYHLLEHANNQITMLAKFKEINGELVVDNPVQKIDPNNTSVVPVGSGGVTNLIQGSPSSRNSQELGIEVYSNGEGGSNGMEELAPVSQSRDESLSKLKSKQVSYQQVSESPRDNLKALQTVLENKEEEFQHLKLECKKLRADVQKQIILSEHMKQIINNKDKEISLLISAKDGGISTYLKEIQSLYRKQEGEYEQHLSNIQAQKEKSDMECQKLEKELLILQVTHDKAVRDKLLLSNEIEAFRKSMSSLQTDRDQLYSELQSIHQRNKSLLSQKDKIIISTSAENSALKAELRNILNRVDDLNAENAMLGAQLIRYREDLNQVLSLKDHQLKELLRQKLDHIKNLEQEKCDLEKQNRELQNASAALQSSAKALELENQKLVSKVKDQEDLIATINKEKIIFETSRKNDYQNSTDHKIKDLEDKFNRDVMNFRQNSFLIASESSKVAEKTEKTYSEMLLENKELKSQNESFGKAMAALQDNRDSLIDDFKELQWRYASELKSEKIRGEDLERQLRDFKFQIYSMLKKNSLIDEAKLSAENPITIDQLVAEMDSMCNLLASRGSEIARLSSECAAYMQQVDAFSKAMASLQHDRERLLQHLKEPNVVRESKHGTTSANKPTEVMESDYFTSIGSHTDKLTWVAETMKNSAAESLKLKNKVQELEKLLQDAKSLQEKLEKEITGYQCELTELRAEKNVLVSEAQALRLQFTTALADKERQIAELYKHQETVAFSNVVHGGKGIEAVTLVGNSSAPEKTNSRQEDKEQAKLEVQRYIQEIQQRDLIIQQINAKAMESIQMNAVLSAQLKSVSQGLKDTQVRYTDLQNQYYNLQRDLQSSKVTSRNDVMTEVPPGAPQERTDVLVEIDNAELADLRRRLTETEVSYDSAQQELLQLSERLAEERVRREAAEEALHRTEENNRRLETKSSSREFDFSLQMESDDEREALIIDPTQNVVVRKIKGGTLSIRRWLRGRSLYCSKLLTSRSKSRYIFLTYLLGIHILIFMCLTGIL</sequence>
<dbReference type="Proteomes" id="UP001181693">
    <property type="component" value="Unassembled WGS sequence"/>
</dbReference>
<feature type="coiled-coil region" evidence="1">
    <location>
        <begin position="2653"/>
        <end position="2764"/>
    </location>
</feature>
<name>A0AAV2ZXZ0_PYXAD</name>
<dbReference type="PANTHER" id="PTHR18887:SF4">
    <property type="entry name" value="GOLGIN SUBFAMILY B MEMBER 1-LIKE"/>
    <property type="match status" value="1"/>
</dbReference>
<feature type="region of interest" description="Disordered" evidence="2">
    <location>
        <begin position="568"/>
        <end position="587"/>
    </location>
</feature>
<feature type="coiled-coil region" evidence="1">
    <location>
        <begin position="905"/>
        <end position="960"/>
    </location>
</feature>
<dbReference type="EMBL" id="DYDO01000010">
    <property type="protein sequence ID" value="DBA17525.1"/>
    <property type="molecule type" value="Genomic_DNA"/>
</dbReference>
<feature type="coiled-coil region" evidence="1">
    <location>
        <begin position="3603"/>
        <end position="3630"/>
    </location>
</feature>
<feature type="coiled-coil region" evidence="1">
    <location>
        <begin position="2914"/>
        <end position="2987"/>
    </location>
</feature>
<feature type="coiled-coil region" evidence="1">
    <location>
        <begin position="618"/>
        <end position="851"/>
    </location>
</feature>
<keyword evidence="1" id="KW-0175">Coiled coil</keyword>
<feature type="coiled-coil region" evidence="1">
    <location>
        <begin position="3667"/>
        <end position="3705"/>
    </location>
</feature>
<feature type="coiled-coil region" evidence="1">
    <location>
        <begin position="129"/>
        <end position="160"/>
    </location>
</feature>
<keyword evidence="3" id="KW-0812">Transmembrane</keyword>
<feature type="coiled-coil region" evidence="1">
    <location>
        <begin position="216"/>
        <end position="243"/>
    </location>
</feature>
<evidence type="ECO:0000313" key="5">
    <source>
        <dbReference type="Proteomes" id="UP001181693"/>
    </source>
</evidence>
<evidence type="ECO:0000256" key="2">
    <source>
        <dbReference type="SAM" id="MobiDB-lite"/>
    </source>
</evidence>
<dbReference type="InterPro" id="IPR026202">
    <property type="entry name" value="GOLGB1"/>
</dbReference>
<feature type="compositionally biased region" description="Basic and acidic residues" evidence="2">
    <location>
        <begin position="103"/>
        <end position="115"/>
    </location>
</feature>
<evidence type="ECO:0008006" key="6">
    <source>
        <dbReference type="Google" id="ProtNLM"/>
    </source>
</evidence>
<comment type="caution">
    <text evidence="4">The sequence shown here is derived from an EMBL/GenBank/DDBJ whole genome shotgun (WGS) entry which is preliminary data.</text>
</comment>
<feature type="compositionally biased region" description="Polar residues" evidence="2">
    <location>
        <begin position="8"/>
        <end position="24"/>
    </location>
</feature>
<gene>
    <name evidence="4" type="ORF">GDO54_002957</name>
</gene>
<evidence type="ECO:0000256" key="1">
    <source>
        <dbReference type="SAM" id="Coils"/>
    </source>
</evidence>
<feature type="coiled-coil region" evidence="1">
    <location>
        <begin position="1486"/>
        <end position="1638"/>
    </location>
</feature>
<evidence type="ECO:0000256" key="3">
    <source>
        <dbReference type="SAM" id="Phobius"/>
    </source>
</evidence>